<gene>
    <name evidence="3" type="ORF">BSTOLATCC_MIC35158</name>
</gene>
<evidence type="ECO:0000256" key="2">
    <source>
        <dbReference type="SAM" id="MobiDB-lite"/>
    </source>
</evidence>
<feature type="compositionally biased region" description="Basic and acidic residues" evidence="2">
    <location>
        <begin position="235"/>
        <end position="246"/>
    </location>
</feature>
<dbReference type="EMBL" id="CAJZBQ010000035">
    <property type="protein sequence ID" value="CAG9324137.1"/>
    <property type="molecule type" value="Genomic_DNA"/>
</dbReference>
<accession>A0AAU9JGD3</accession>
<feature type="region of interest" description="Disordered" evidence="2">
    <location>
        <begin position="235"/>
        <end position="277"/>
    </location>
</feature>
<evidence type="ECO:0000313" key="4">
    <source>
        <dbReference type="Proteomes" id="UP001162131"/>
    </source>
</evidence>
<keyword evidence="1" id="KW-0175">Coiled coil</keyword>
<sequence length="334" mass="38917">MEEEKEALESIKALFKDAFIRNSYLDDESVTNEELLTLEDLSPLEVYENLKDLITNLLLFKENVIKSNTETTSLIKRTEQFENMLQKLEGEVRAHIRTEQQLKLHIETCQCKIDELERKSLKDRQLIETQTQDIEQKAQQIEKLRKEKPISSDDARIRSKDIEDKYKDEISKIATQRKLSLLHGGSELLKPNKEKVASKIKNTHERSEKYAYLRSLLDQKSKECDQLRKDYENSNEKINDIREQHKSKNPISMLHPKFKSMSSRHPGSGGKLSRNSSTKTMCEVIDLFKKSDSAPFFKKETQDNLNSARKKRKEGKHARSNSDNFKAMLIAKEN</sequence>
<comment type="caution">
    <text evidence="3">The sequence shown here is derived from an EMBL/GenBank/DDBJ whole genome shotgun (WGS) entry which is preliminary data.</text>
</comment>
<evidence type="ECO:0000256" key="1">
    <source>
        <dbReference type="SAM" id="Coils"/>
    </source>
</evidence>
<evidence type="ECO:0000313" key="3">
    <source>
        <dbReference type="EMBL" id="CAG9324137.1"/>
    </source>
</evidence>
<feature type="coiled-coil region" evidence="1">
    <location>
        <begin position="78"/>
        <end position="147"/>
    </location>
</feature>
<keyword evidence="4" id="KW-1185">Reference proteome</keyword>
<feature type="region of interest" description="Disordered" evidence="2">
    <location>
        <begin position="296"/>
        <end position="334"/>
    </location>
</feature>
<name>A0AAU9JGD3_9CILI</name>
<dbReference type="AlphaFoldDB" id="A0AAU9JGD3"/>
<reference evidence="3" key="1">
    <citation type="submission" date="2021-09" db="EMBL/GenBank/DDBJ databases">
        <authorList>
            <consortium name="AG Swart"/>
            <person name="Singh M."/>
            <person name="Singh A."/>
            <person name="Seah K."/>
            <person name="Emmerich C."/>
        </authorList>
    </citation>
    <scope>NUCLEOTIDE SEQUENCE</scope>
    <source>
        <strain evidence="3">ATCC30299</strain>
    </source>
</reference>
<protein>
    <submittedName>
        <fullName evidence="3">Uncharacterized protein</fullName>
    </submittedName>
</protein>
<organism evidence="3 4">
    <name type="scientific">Blepharisma stoltei</name>
    <dbReference type="NCBI Taxonomy" id="1481888"/>
    <lineage>
        <taxon>Eukaryota</taxon>
        <taxon>Sar</taxon>
        <taxon>Alveolata</taxon>
        <taxon>Ciliophora</taxon>
        <taxon>Postciliodesmatophora</taxon>
        <taxon>Heterotrichea</taxon>
        <taxon>Heterotrichida</taxon>
        <taxon>Blepharismidae</taxon>
        <taxon>Blepharisma</taxon>
    </lineage>
</organism>
<dbReference type="Proteomes" id="UP001162131">
    <property type="component" value="Unassembled WGS sequence"/>
</dbReference>
<proteinExistence type="predicted"/>
<feature type="compositionally biased region" description="Basic residues" evidence="2">
    <location>
        <begin position="308"/>
        <end position="319"/>
    </location>
</feature>